<organism evidence="10 11">
    <name type="scientific">Marasmius crinis-equi</name>
    <dbReference type="NCBI Taxonomy" id="585013"/>
    <lineage>
        <taxon>Eukaryota</taxon>
        <taxon>Fungi</taxon>
        <taxon>Dikarya</taxon>
        <taxon>Basidiomycota</taxon>
        <taxon>Agaricomycotina</taxon>
        <taxon>Agaricomycetes</taxon>
        <taxon>Agaricomycetidae</taxon>
        <taxon>Agaricales</taxon>
        <taxon>Marasmiineae</taxon>
        <taxon>Marasmiaceae</taxon>
        <taxon>Marasmius</taxon>
    </lineage>
</organism>
<evidence type="ECO:0000256" key="8">
    <source>
        <dbReference type="ARBA" id="ARBA00023033"/>
    </source>
</evidence>
<keyword evidence="7 9" id="KW-0408">Iron</keyword>
<comment type="pathway">
    <text evidence="2">Secondary metabolite biosynthesis.</text>
</comment>
<protein>
    <recommendedName>
        <fullName evidence="12">Cytochrome P450</fullName>
    </recommendedName>
</protein>
<gene>
    <name evidence="10" type="ORF">V5O48_005462</name>
</gene>
<accession>A0ABR3FM71</accession>
<evidence type="ECO:0000256" key="4">
    <source>
        <dbReference type="ARBA" id="ARBA00022617"/>
    </source>
</evidence>
<dbReference type="SUPFAM" id="SSF48264">
    <property type="entry name" value="Cytochrome P450"/>
    <property type="match status" value="1"/>
</dbReference>
<proteinExistence type="inferred from homology"/>
<dbReference type="InterPro" id="IPR036396">
    <property type="entry name" value="Cyt_P450_sf"/>
</dbReference>
<evidence type="ECO:0000256" key="2">
    <source>
        <dbReference type="ARBA" id="ARBA00005179"/>
    </source>
</evidence>
<keyword evidence="11" id="KW-1185">Reference proteome</keyword>
<keyword evidence="4 9" id="KW-0349">Heme</keyword>
<dbReference type="InterPro" id="IPR017972">
    <property type="entry name" value="Cyt_P450_CS"/>
</dbReference>
<dbReference type="InterPro" id="IPR001128">
    <property type="entry name" value="Cyt_P450"/>
</dbReference>
<keyword evidence="8 9" id="KW-0503">Monooxygenase</keyword>
<dbReference type="Gene3D" id="1.10.630.10">
    <property type="entry name" value="Cytochrome P450"/>
    <property type="match status" value="1"/>
</dbReference>
<dbReference type="InterPro" id="IPR002401">
    <property type="entry name" value="Cyt_P450_E_grp-I"/>
</dbReference>
<dbReference type="Proteomes" id="UP001465976">
    <property type="component" value="Unassembled WGS sequence"/>
</dbReference>
<comment type="similarity">
    <text evidence="3 9">Belongs to the cytochrome P450 family.</text>
</comment>
<dbReference type="InterPro" id="IPR050364">
    <property type="entry name" value="Cytochrome_P450_fung"/>
</dbReference>
<evidence type="ECO:0000256" key="3">
    <source>
        <dbReference type="ARBA" id="ARBA00010617"/>
    </source>
</evidence>
<evidence type="ECO:0000256" key="5">
    <source>
        <dbReference type="ARBA" id="ARBA00022723"/>
    </source>
</evidence>
<dbReference type="PRINTS" id="PR00463">
    <property type="entry name" value="EP450I"/>
</dbReference>
<evidence type="ECO:0000256" key="6">
    <source>
        <dbReference type="ARBA" id="ARBA00023002"/>
    </source>
</evidence>
<evidence type="ECO:0000313" key="10">
    <source>
        <dbReference type="EMBL" id="KAL0576517.1"/>
    </source>
</evidence>
<dbReference type="PROSITE" id="PS00086">
    <property type="entry name" value="CYTOCHROME_P450"/>
    <property type="match status" value="1"/>
</dbReference>
<keyword evidence="6 9" id="KW-0560">Oxidoreductase</keyword>
<evidence type="ECO:0000256" key="9">
    <source>
        <dbReference type="RuleBase" id="RU000461"/>
    </source>
</evidence>
<dbReference type="PANTHER" id="PTHR46300:SF7">
    <property type="entry name" value="P450, PUTATIVE (EUROFUNG)-RELATED"/>
    <property type="match status" value="1"/>
</dbReference>
<dbReference type="PRINTS" id="PR00385">
    <property type="entry name" value="P450"/>
</dbReference>
<dbReference type="EMBL" id="JBAHYK010000218">
    <property type="protein sequence ID" value="KAL0576517.1"/>
    <property type="molecule type" value="Genomic_DNA"/>
</dbReference>
<dbReference type="Pfam" id="PF00067">
    <property type="entry name" value="p450"/>
    <property type="match status" value="1"/>
</dbReference>
<reference evidence="10 11" key="1">
    <citation type="submission" date="2024-02" db="EMBL/GenBank/DDBJ databases">
        <title>A draft genome for the cacao thread blight pathogen Marasmius crinis-equi.</title>
        <authorList>
            <person name="Cohen S.P."/>
            <person name="Baruah I.K."/>
            <person name="Amoako-Attah I."/>
            <person name="Bukari Y."/>
            <person name="Meinhardt L.W."/>
            <person name="Bailey B.A."/>
        </authorList>
    </citation>
    <scope>NUCLEOTIDE SEQUENCE [LARGE SCALE GENOMIC DNA]</scope>
    <source>
        <strain evidence="10 11">GH-76</strain>
    </source>
</reference>
<evidence type="ECO:0008006" key="12">
    <source>
        <dbReference type="Google" id="ProtNLM"/>
    </source>
</evidence>
<comment type="cofactor">
    <cofactor evidence="1">
        <name>heme</name>
        <dbReference type="ChEBI" id="CHEBI:30413"/>
    </cofactor>
</comment>
<dbReference type="PANTHER" id="PTHR46300">
    <property type="entry name" value="P450, PUTATIVE (EUROFUNG)-RELATED-RELATED"/>
    <property type="match status" value="1"/>
</dbReference>
<evidence type="ECO:0000256" key="7">
    <source>
        <dbReference type="ARBA" id="ARBA00023004"/>
    </source>
</evidence>
<keyword evidence="5 9" id="KW-0479">Metal-binding</keyword>
<dbReference type="CDD" id="cd11065">
    <property type="entry name" value="CYP64-like"/>
    <property type="match status" value="1"/>
</dbReference>
<evidence type="ECO:0000256" key="1">
    <source>
        <dbReference type="ARBA" id="ARBA00001971"/>
    </source>
</evidence>
<sequence>MPSVVETCRLWVNSHAGSIILKLTYGYTLKTHDDPYVALATKALAAVTQAVNHGAFAVDYLPILKYVPSWFPGAEFKRKAKAWAPSAAQVKELPWQWMKQALADGTSPPSFASQNLEKFSEDPEMEDVIKNCAAIAYIAGSDTTVAMVHSFILAMVLHPDVQARAQRELDEVVGPSRLPDFDDRGKMPFIEAILAETLRWHPAAPLAIPHRSLNDDVYEGYLIPAGATIVPNTGAILHDPELYGLDVESFNPERFMKKPGVELPPHPGEFAFGFGRRECPGKYLADNSLWIAIVYLLATFHMKKALDSKGNEVDPKVNYKDGTVWLVFSDSLML</sequence>
<comment type="caution">
    <text evidence="10">The sequence shown here is derived from an EMBL/GenBank/DDBJ whole genome shotgun (WGS) entry which is preliminary data.</text>
</comment>
<name>A0ABR3FM71_9AGAR</name>
<evidence type="ECO:0000313" key="11">
    <source>
        <dbReference type="Proteomes" id="UP001465976"/>
    </source>
</evidence>